<feature type="region of interest" description="Disordered" evidence="1">
    <location>
        <begin position="139"/>
        <end position="162"/>
    </location>
</feature>
<proteinExistence type="predicted"/>
<comment type="caution">
    <text evidence="2">The sequence shown here is derived from an EMBL/GenBank/DDBJ whole genome shotgun (WGS) entry which is preliminary data.</text>
</comment>
<organism evidence="2 3">
    <name type="scientific">Pholiota conissans</name>
    <dbReference type="NCBI Taxonomy" id="109636"/>
    <lineage>
        <taxon>Eukaryota</taxon>
        <taxon>Fungi</taxon>
        <taxon>Dikarya</taxon>
        <taxon>Basidiomycota</taxon>
        <taxon>Agaricomycotina</taxon>
        <taxon>Agaricomycetes</taxon>
        <taxon>Agaricomycetidae</taxon>
        <taxon>Agaricales</taxon>
        <taxon>Agaricineae</taxon>
        <taxon>Strophariaceae</taxon>
        <taxon>Pholiota</taxon>
    </lineage>
</organism>
<protein>
    <submittedName>
        <fullName evidence="2">Uncharacterized protein</fullName>
    </submittedName>
</protein>
<name>A0A9P6CW17_9AGAR</name>
<accession>A0A9P6CW17</accession>
<feature type="compositionally biased region" description="Basic and acidic residues" evidence="1">
    <location>
        <begin position="139"/>
        <end position="149"/>
    </location>
</feature>
<evidence type="ECO:0000313" key="3">
    <source>
        <dbReference type="Proteomes" id="UP000807469"/>
    </source>
</evidence>
<sequence>MFTPFRIRTTYKADLPDIINARMINPDIADQVMQLSESGVLVKRDQITADKFCAQLEEIMKLKSYKKLLAKHSEDKNLDYESYTYWTKHTVHRNVIQLLEGDAGELTEDESNDIRFYLELAGLVSAMPRYKSKFFPKEKPIRDDKDSRSYTDVGSLFNIQQH</sequence>
<keyword evidence="3" id="KW-1185">Reference proteome</keyword>
<reference evidence="2" key="1">
    <citation type="submission" date="2020-11" db="EMBL/GenBank/DDBJ databases">
        <authorList>
            <consortium name="DOE Joint Genome Institute"/>
            <person name="Ahrendt S."/>
            <person name="Riley R."/>
            <person name="Andreopoulos W."/>
            <person name="Labutti K."/>
            <person name="Pangilinan J."/>
            <person name="Ruiz-Duenas F.J."/>
            <person name="Barrasa J.M."/>
            <person name="Sanchez-Garcia M."/>
            <person name="Camarero S."/>
            <person name="Miyauchi S."/>
            <person name="Serrano A."/>
            <person name="Linde D."/>
            <person name="Babiker R."/>
            <person name="Drula E."/>
            <person name="Ayuso-Fernandez I."/>
            <person name="Pacheco R."/>
            <person name="Padilla G."/>
            <person name="Ferreira P."/>
            <person name="Barriuso J."/>
            <person name="Kellner H."/>
            <person name="Castanera R."/>
            <person name="Alfaro M."/>
            <person name="Ramirez L."/>
            <person name="Pisabarro A.G."/>
            <person name="Kuo A."/>
            <person name="Tritt A."/>
            <person name="Lipzen A."/>
            <person name="He G."/>
            <person name="Yan M."/>
            <person name="Ng V."/>
            <person name="Cullen D."/>
            <person name="Martin F."/>
            <person name="Rosso M.-N."/>
            <person name="Henrissat B."/>
            <person name="Hibbett D."/>
            <person name="Martinez A.T."/>
            <person name="Grigoriev I.V."/>
        </authorList>
    </citation>
    <scope>NUCLEOTIDE SEQUENCE</scope>
    <source>
        <strain evidence="2">CIRM-BRFM 674</strain>
    </source>
</reference>
<dbReference type="AlphaFoldDB" id="A0A9P6CW17"/>
<gene>
    <name evidence="2" type="ORF">BDN70DRAFT_936905</name>
</gene>
<evidence type="ECO:0000313" key="2">
    <source>
        <dbReference type="EMBL" id="KAF9474113.1"/>
    </source>
</evidence>
<evidence type="ECO:0000256" key="1">
    <source>
        <dbReference type="SAM" id="MobiDB-lite"/>
    </source>
</evidence>
<dbReference type="EMBL" id="MU155396">
    <property type="protein sequence ID" value="KAF9474113.1"/>
    <property type="molecule type" value="Genomic_DNA"/>
</dbReference>
<dbReference type="Proteomes" id="UP000807469">
    <property type="component" value="Unassembled WGS sequence"/>
</dbReference>